<organism evidence="1 2">
    <name type="scientific">Zophobas morio</name>
    <dbReference type="NCBI Taxonomy" id="2755281"/>
    <lineage>
        <taxon>Eukaryota</taxon>
        <taxon>Metazoa</taxon>
        <taxon>Ecdysozoa</taxon>
        <taxon>Arthropoda</taxon>
        <taxon>Hexapoda</taxon>
        <taxon>Insecta</taxon>
        <taxon>Pterygota</taxon>
        <taxon>Neoptera</taxon>
        <taxon>Endopterygota</taxon>
        <taxon>Coleoptera</taxon>
        <taxon>Polyphaga</taxon>
        <taxon>Cucujiformia</taxon>
        <taxon>Tenebrionidae</taxon>
        <taxon>Zophobas</taxon>
    </lineage>
</organism>
<accession>A0AA38HKX6</accession>
<name>A0AA38HKX6_9CUCU</name>
<sequence length="90" mass="10339">MLKKLPLKGMHYLYLLAKAAKVLGPFPIRWKTATVVLLPKILRPESATSKYKNPSSLLSAARWERPFYCAEEVVNARTPYQSPLGFRQEY</sequence>
<proteinExistence type="predicted"/>
<keyword evidence="2" id="KW-1185">Reference proteome</keyword>
<evidence type="ECO:0000313" key="2">
    <source>
        <dbReference type="Proteomes" id="UP001168821"/>
    </source>
</evidence>
<dbReference type="AlphaFoldDB" id="A0AA38HKX6"/>
<reference evidence="1" key="1">
    <citation type="journal article" date="2023" name="G3 (Bethesda)">
        <title>Whole genome assemblies of Zophobas morio and Tenebrio molitor.</title>
        <authorList>
            <person name="Kaur S."/>
            <person name="Stinson S.A."/>
            <person name="diCenzo G.C."/>
        </authorList>
    </citation>
    <scope>NUCLEOTIDE SEQUENCE</scope>
    <source>
        <strain evidence="1">QUZm001</strain>
    </source>
</reference>
<dbReference type="EMBL" id="JALNTZ010001082">
    <property type="protein sequence ID" value="KAJ3628719.1"/>
    <property type="molecule type" value="Genomic_DNA"/>
</dbReference>
<protein>
    <submittedName>
        <fullName evidence="1">Uncharacterized protein</fullName>
    </submittedName>
</protein>
<gene>
    <name evidence="1" type="ORF">Zmor_003900</name>
</gene>
<evidence type="ECO:0000313" key="1">
    <source>
        <dbReference type="EMBL" id="KAJ3628719.1"/>
    </source>
</evidence>
<comment type="caution">
    <text evidence="1">The sequence shown here is derived from an EMBL/GenBank/DDBJ whole genome shotgun (WGS) entry which is preliminary data.</text>
</comment>
<dbReference type="Proteomes" id="UP001168821">
    <property type="component" value="Unassembled WGS sequence"/>
</dbReference>